<dbReference type="Proteomes" id="UP000291562">
    <property type="component" value="Chromosome"/>
</dbReference>
<evidence type="ECO:0000313" key="10">
    <source>
        <dbReference type="EMBL" id="QBB70459.1"/>
    </source>
</evidence>
<evidence type="ECO:0000256" key="5">
    <source>
        <dbReference type="ARBA" id="ARBA00022692"/>
    </source>
</evidence>
<feature type="transmembrane region" description="Helical" evidence="9">
    <location>
        <begin position="43"/>
        <end position="64"/>
    </location>
</feature>
<evidence type="ECO:0000256" key="7">
    <source>
        <dbReference type="ARBA" id="ARBA00023136"/>
    </source>
</evidence>
<gene>
    <name evidence="10" type="ORF">ELE36_08820</name>
</gene>
<feature type="transmembrane region" description="Helical" evidence="9">
    <location>
        <begin position="277"/>
        <end position="299"/>
    </location>
</feature>
<keyword evidence="6 9" id="KW-1133">Transmembrane helix</keyword>
<keyword evidence="5 9" id="KW-0812">Transmembrane</keyword>
<feature type="transmembrane region" description="Helical" evidence="9">
    <location>
        <begin position="195"/>
        <end position="218"/>
    </location>
</feature>
<feature type="transmembrane region" description="Helical" evidence="9">
    <location>
        <begin position="230"/>
        <end position="253"/>
    </location>
</feature>
<evidence type="ECO:0000256" key="8">
    <source>
        <dbReference type="ARBA" id="ARBA00045636"/>
    </source>
</evidence>
<dbReference type="GO" id="GO:0005886">
    <property type="term" value="C:plasma membrane"/>
    <property type="evidence" value="ECO:0007669"/>
    <property type="project" value="UniProtKB-SubCell"/>
</dbReference>
<dbReference type="AlphaFoldDB" id="A0A411HIV5"/>
<proteinExistence type="inferred from homology"/>
<evidence type="ECO:0000256" key="1">
    <source>
        <dbReference type="ARBA" id="ARBA00004651"/>
    </source>
</evidence>
<evidence type="ECO:0000256" key="9">
    <source>
        <dbReference type="SAM" id="Phobius"/>
    </source>
</evidence>
<dbReference type="PANTHER" id="PTHR42770:SF18">
    <property type="entry name" value="ARGININE_AGMATINE ANTIPORTER"/>
    <property type="match status" value="1"/>
</dbReference>
<reference evidence="10 11" key="1">
    <citation type="submission" date="2019-01" db="EMBL/GenBank/DDBJ databases">
        <title>Pseudolysobacter antarctica gen. nov., sp. nov., isolated from Fildes Peninsula, Antarctica.</title>
        <authorList>
            <person name="Wei Z."/>
            <person name="Peng F."/>
        </authorList>
    </citation>
    <scope>NUCLEOTIDE SEQUENCE [LARGE SCALE GENOMIC DNA]</scope>
    <source>
        <strain evidence="10 11">AQ6-296</strain>
    </source>
</reference>
<evidence type="ECO:0000256" key="3">
    <source>
        <dbReference type="ARBA" id="ARBA00021069"/>
    </source>
</evidence>
<feature type="transmembrane region" description="Helical" evidence="9">
    <location>
        <begin position="12"/>
        <end position="31"/>
    </location>
</feature>
<evidence type="ECO:0000256" key="4">
    <source>
        <dbReference type="ARBA" id="ARBA00022475"/>
    </source>
</evidence>
<dbReference type="Gene3D" id="1.20.1740.10">
    <property type="entry name" value="Amino acid/polyamine transporter I"/>
    <property type="match status" value="1"/>
</dbReference>
<comment type="subcellular location">
    <subcellularLocation>
        <location evidence="1">Cell membrane</location>
        <topology evidence="1">Multi-pass membrane protein</topology>
    </subcellularLocation>
</comment>
<evidence type="ECO:0000313" key="11">
    <source>
        <dbReference type="Proteomes" id="UP000291562"/>
    </source>
</evidence>
<comment type="similarity">
    <text evidence="2">Belongs to the amino acid-polyamine-organocation (APC) superfamily. Basic amino acid/polyamine antiporter (APA) (TC 2.A.3.2) family.</text>
</comment>
<dbReference type="GO" id="GO:0022857">
    <property type="term" value="F:transmembrane transporter activity"/>
    <property type="evidence" value="ECO:0007669"/>
    <property type="project" value="InterPro"/>
</dbReference>
<dbReference type="Pfam" id="PF13520">
    <property type="entry name" value="AA_permease_2"/>
    <property type="match status" value="1"/>
</dbReference>
<accession>A0A411HIV5</accession>
<dbReference type="InterPro" id="IPR050367">
    <property type="entry name" value="APC_superfamily"/>
</dbReference>
<dbReference type="InterPro" id="IPR002293">
    <property type="entry name" value="AA/rel_permease1"/>
</dbReference>
<keyword evidence="4" id="KW-1003">Cell membrane</keyword>
<feature type="transmembrane region" description="Helical" evidence="9">
    <location>
        <begin position="391"/>
        <end position="415"/>
    </location>
</feature>
<dbReference type="PIRSF" id="PIRSF006060">
    <property type="entry name" value="AA_transporter"/>
    <property type="match status" value="1"/>
</dbReference>
<feature type="transmembrane region" description="Helical" evidence="9">
    <location>
        <begin position="157"/>
        <end position="175"/>
    </location>
</feature>
<dbReference type="PANTHER" id="PTHR42770">
    <property type="entry name" value="AMINO ACID TRANSPORTER-RELATED"/>
    <property type="match status" value="1"/>
</dbReference>
<dbReference type="KEGG" id="xbc:ELE36_08820"/>
<keyword evidence="7 9" id="KW-0472">Membrane</keyword>
<protein>
    <recommendedName>
        <fullName evidence="3">Arginine/agmatine antiporter</fullName>
    </recommendedName>
</protein>
<feature type="transmembrane region" description="Helical" evidence="9">
    <location>
        <begin position="355"/>
        <end position="379"/>
    </location>
</feature>
<feature type="transmembrane region" description="Helical" evidence="9">
    <location>
        <begin position="126"/>
        <end position="145"/>
    </location>
</feature>
<sequence>MATISKPRLLGFWMCVALVVGNMIGSGIFLLPASLAPYGLNSLVAWLLTATGAMVMAAVFAALVRAFPSADGPYAYTRMAFGDLTAFIVAWGYWISIWVGNAAIATGAIAYLSLPLPWVAATPQTSAMLTIGMIWLLTGVNVYGARTAGKVQIVTTVMKLLPLLSIAALGIYLFMSGSPRLDNSSSMNTHFSLDGITAAATLTLWGLLGLESATIPAGKVHDPARTIPRATLIGTALTALIYVITCSVVLLLIPADVLKDSNAPFAEVARMFWGDAIAQWFAVFAAISAFGALNGWILLQGELPLQMAKNGLFPKFFAKESARGTPVNALCISSGLATILVLMNADKSMVEIFSFMILLSTTATLVMYLLCALATLKLLRSGELAASGKYVVWLAIAGVLGAVYALWTIVGAGIITDAKTCGTESICWAPWYANPVYMGAALLALGVPVYFLMRRRNKTISANSSDSHV</sequence>
<evidence type="ECO:0000256" key="6">
    <source>
        <dbReference type="ARBA" id="ARBA00022989"/>
    </source>
</evidence>
<keyword evidence="11" id="KW-1185">Reference proteome</keyword>
<name>A0A411HIV5_9GAMM</name>
<feature type="transmembrane region" description="Helical" evidence="9">
    <location>
        <begin position="435"/>
        <end position="453"/>
    </location>
</feature>
<organism evidence="10 11">
    <name type="scientific">Pseudolysobacter antarcticus</name>
    <dbReference type="NCBI Taxonomy" id="2511995"/>
    <lineage>
        <taxon>Bacteria</taxon>
        <taxon>Pseudomonadati</taxon>
        <taxon>Pseudomonadota</taxon>
        <taxon>Gammaproteobacteria</taxon>
        <taxon>Lysobacterales</taxon>
        <taxon>Rhodanobacteraceae</taxon>
        <taxon>Pseudolysobacter</taxon>
    </lineage>
</organism>
<feature type="transmembrane region" description="Helical" evidence="9">
    <location>
        <begin position="84"/>
        <end position="114"/>
    </location>
</feature>
<comment type="function">
    <text evidence="8">Major component of the acid-resistance (AR) system allowing enteric pathogens to survive the acidic environment in the stomach. Exchanges extracellular arginine for its intracellular decarboxylation product agmatine (Agm) thereby expelling intracellular protons. Probably undergoes several conformational states in order to translocate the substrate across the membrane; keeps the substrate accessible to only 1 side of the membrane at a time by opening and closing 3 membrane-internal gates.</text>
</comment>
<evidence type="ECO:0000256" key="2">
    <source>
        <dbReference type="ARBA" id="ARBA00008220"/>
    </source>
</evidence>
<dbReference type="EMBL" id="CP035704">
    <property type="protein sequence ID" value="QBB70459.1"/>
    <property type="molecule type" value="Genomic_DNA"/>
</dbReference>
<dbReference type="RefSeq" id="WP_129832717.1">
    <property type="nucleotide sequence ID" value="NZ_CP035704.1"/>
</dbReference>
<dbReference type="OrthoDB" id="3185104at2"/>
<feature type="transmembrane region" description="Helical" evidence="9">
    <location>
        <begin position="325"/>
        <end position="343"/>
    </location>
</feature>